<dbReference type="SUPFAM" id="SSF52833">
    <property type="entry name" value="Thioredoxin-like"/>
    <property type="match status" value="1"/>
</dbReference>
<dbReference type="InterPro" id="IPR050553">
    <property type="entry name" value="Thioredoxin_ResA/DsbE_sf"/>
</dbReference>
<keyword evidence="4" id="KW-1015">Disulfide bond</keyword>
<comment type="subcellular location">
    <subcellularLocation>
        <location evidence="1">Cell envelope</location>
    </subcellularLocation>
</comment>
<accession>A0A927G9L0</accession>
<dbReference type="CDD" id="cd02966">
    <property type="entry name" value="TlpA_like_family"/>
    <property type="match status" value="1"/>
</dbReference>
<dbReference type="InterPro" id="IPR036249">
    <property type="entry name" value="Thioredoxin-like_sf"/>
</dbReference>
<evidence type="ECO:0000256" key="2">
    <source>
        <dbReference type="ARBA" id="ARBA00022748"/>
    </source>
</evidence>
<dbReference type="PROSITE" id="PS51352">
    <property type="entry name" value="THIOREDOXIN_2"/>
    <property type="match status" value="1"/>
</dbReference>
<evidence type="ECO:0000259" key="7">
    <source>
        <dbReference type="PROSITE" id="PS51352"/>
    </source>
</evidence>
<reference evidence="8" key="2">
    <citation type="submission" date="2020-09" db="EMBL/GenBank/DDBJ databases">
        <authorList>
            <person name="Yu Y."/>
        </authorList>
    </citation>
    <scope>NUCLEOTIDE SEQUENCE</scope>
    <source>
        <strain evidence="8">KCTC 49039</strain>
    </source>
</reference>
<organism evidence="8 9">
    <name type="scientific">Cellulosimicrobium arenosum</name>
    <dbReference type="NCBI Taxonomy" id="2708133"/>
    <lineage>
        <taxon>Bacteria</taxon>
        <taxon>Bacillati</taxon>
        <taxon>Actinomycetota</taxon>
        <taxon>Actinomycetes</taxon>
        <taxon>Micrococcales</taxon>
        <taxon>Promicromonosporaceae</taxon>
        <taxon>Cellulosimicrobium</taxon>
    </lineage>
</organism>
<evidence type="ECO:0000256" key="6">
    <source>
        <dbReference type="SAM" id="MobiDB-lite"/>
    </source>
</evidence>
<dbReference type="GO" id="GO:0030313">
    <property type="term" value="C:cell envelope"/>
    <property type="evidence" value="ECO:0007669"/>
    <property type="project" value="UniProtKB-SubCell"/>
</dbReference>
<keyword evidence="9" id="KW-1185">Reference proteome</keyword>
<evidence type="ECO:0000256" key="1">
    <source>
        <dbReference type="ARBA" id="ARBA00004196"/>
    </source>
</evidence>
<evidence type="ECO:0000313" key="9">
    <source>
        <dbReference type="Proteomes" id="UP000610846"/>
    </source>
</evidence>
<sequence length="264" mass="26864">MSGAATPPAGEFSQVASSLRGQCATRDAVVTHPCPDAPRGVRAPRRARRARRAGRRPARPVGLVVAGLAVSTLLAACTAESGATATDVVGQGYVSGDGSVRTWEPDDRGDPVVLTGTDYEGEDVDTSDWTGEVVVLNTWYAACAPCRAEAPDLVALANDRADDGVHVLGINTTDEAGAALAFQRTFEIPYPSIDDRSGEVVATLSGTVPLQAVPSTVVLDAEGRVAARVIGLAEGSTLDALVGDVLAEGGAPADGDDTADDAAG</sequence>
<dbReference type="GO" id="GO:0016209">
    <property type="term" value="F:antioxidant activity"/>
    <property type="evidence" value="ECO:0007669"/>
    <property type="project" value="InterPro"/>
</dbReference>
<name>A0A927G9L0_9MICO</name>
<protein>
    <submittedName>
        <fullName evidence="8">TlpA family protein disulfide reductase</fullName>
    </submittedName>
</protein>
<dbReference type="InterPro" id="IPR013766">
    <property type="entry name" value="Thioredoxin_domain"/>
</dbReference>
<dbReference type="InterPro" id="IPR000866">
    <property type="entry name" value="AhpC/TSA"/>
</dbReference>
<dbReference type="EMBL" id="JACYHB010000007">
    <property type="protein sequence ID" value="MBD8079483.1"/>
    <property type="molecule type" value="Genomic_DNA"/>
</dbReference>
<dbReference type="GO" id="GO:0016491">
    <property type="term" value="F:oxidoreductase activity"/>
    <property type="evidence" value="ECO:0007669"/>
    <property type="project" value="InterPro"/>
</dbReference>
<dbReference type="AlphaFoldDB" id="A0A927G9L0"/>
<keyword evidence="3" id="KW-0735">Signal-anchor</keyword>
<dbReference type="GO" id="GO:0017004">
    <property type="term" value="P:cytochrome complex assembly"/>
    <property type="evidence" value="ECO:0007669"/>
    <property type="project" value="UniProtKB-KW"/>
</dbReference>
<feature type="compositionally biased region" description="Basic residues" evidence="6">
    <location>
        <begin position="42"/>
        <end position="56"/>
    </location>
</feature>
<evidence type="ECO:0000313" key="8">
    <source>
        <dbReference type="EMBL" id="MBD8079483.1"/>
    </source>
</evidence>
<feature type="region of interest" description="Disordered" evidence="6">
    <location>
        <begin position="30"/>
        <end position="56"/>
    </location>
</feature>
<keyword evidence="2" id="KW-0201">Cytochrome c-type biogenesis</keyword>
<gene>
    <name evidence="8" type="ORF">IF651_10500</name>
</gene>
<dbReference type="Proteomes" id="UP000610846">
    <property type="component" value="Unassembled WGS sequence"/>
</dbReference>
<proteinExistence type="predicted"/>
<dbReference type="PANTHER" id="PTHR42852">
    <property type="entry name" value="THIOL:DISULFIDE INTERCHANGE PROTEIN DSBE"/>
    <property type="match status" value="1"/>
</dbReference>
<keyword evidence="3" id="KW-0812">Transmembrane</keyword>
<dbReference type="Gene3D" id="3.40.30.10">
    <property type="entry name" value="Glutaredoxin"/>
    <property type="match status" value="1"/>
</dbReference>
<feature type="domain" description="Thioredoxin" evidence="7">
    <location>
        <begin position="79"/>
        <end position="251"/>
    </location>
</feature>
<dbReference type="PANTHER" id="PTHR42852:SF6">
    <property type="entry name" value="THIOL:DISULFIDE INTERCHANGE PROTEIN DSBE"/>
    <property type="match status" value="1"/>
</dbReference>
<dbReference type="Pfam" id="PF00578">
    <property type="entry name" value="AhpC-TSA"/>
    <property type="match status" value="1"/>
</dbReference>
<evidence type="ECO:0000256" key="3">
    <source>
        <dbReference type="ARBA" id="ARBA00022968"/>
    </source>
</evidence>
<comment type="caution">
    <text evidence="8">The sequence shown here is derived from an EMBL/GenBank/DDBJ whole genome shotgun (WGS) entry which is preliminary data.</text>
</comment>
<dbReference type="RefSeq" id="WP_191829110.1">
    <property type="nucleotide sequence ID" value="NZ_JACYHB010000007.1"/>
</dbReference>
<reference evidence="8" key="1">
    <citation type="journal article" date="2018" name="Curr. Microbiol.">
        <title>Cellulosimicrobium arenosum sp. nov., Isolated from Marine Sediment Sand.</title>
        <authorList>
            <person name="Oh M."/>
            <person name="Kim J.H."/>
            <person name="Yoon J.H."/>
            <person name="Schumann P."/>
            <person name="Kim W."/>
        </authorList>
    </citation>
    <scope>NUCLEOTIDE SEQUENCE</scope>
    <source>
        <strain evidence="8">KCTC 49039</strain>
    </source>
</reference>
<keyword evidence="5" id="KW-0676">Redox-active center</keyword>
<evidence type="ECO:0000256" key="5">
    <source>
        <dbReference type="ARBA" id="ARBA00023284"/>
    </source>
</evidence>
<evidence type="ECO:0000256" key="4">
    <source>
        <dbReference type="ARBA" id="ARBA00023157"/>
    </source>
</evidence>